<keyword evidence="2" id="KW-0812">Transmembrane</keyword>
<protein>
    <submittedName>
        <fullName evidence="4">NACHT domain-containing protein</fullName>
    </submittedName>
</protein>
<dbReference type="Pfam" id="PF05729">
    <property type="entry name" value="NACHT"/>
    <property type="match status" value="1"/>
</dbReference>
<accession>A0ABW2W9R9</accession>
<evidence type="ECO:0000256" key="1">
    <source>
        <dbReference type="SAM" id="MobiDB-lite"/>
    </source>
</evidence>
<evidence type="ECO:0000259" key="3">
    <source>
        <dbReference type="Pfam" id="PF05729"/>
    </source>
</evidence>
<organism evidence="4 5">
    <name type="scientific">Streptomyces flavalbus</name>
    <dbReference type="NCBI Taxonomy" id="2665155"/>
    <lineage>
        <taxon>Bacteria</taxon>
        <taxon>Bacillati</taxon>
        <taxon>Actinomycetota</taxon>
        <taxon>Actinomycetes</taxon>
        <taxon>Kitasatosporales</taxon>
        <taxon>Streptomycetaceae</taxon>
        <taxon>Streptomyces</taxon>
    </lineage>
</organism>
<name>A0ABW2W9R9_9ACTN</name>
<evidence type="ECO:0000313" key="5">
    <source>
        <dbReference type="Proteomes" id="UP001597023"/>
    </source>
</evidence>
<feature type="transmembrane region" description="Helical" evidence="2">
    <location>
        <begin position="12"/>
        <end position="33"/>
    </location>
</feature>
<dbReference type="Gene3D" id="3.40.50.300">
    <property type="entry name" value="P-loop containing nucleotide triphosphate hydrolases"/>
    <property type="match status" value="1"/>
</dbReference>
<dbReference type="Proteomes" id="UP001597023">
    <property type="component" value="Unassembled WGS sequence"/>
</dbReference>
<feature type="transmembrane region" description="Helical" evidence="2">
    <location>
        <begin position="39"/>
        <end position="57"/>
    </location>
</feature>
<feature type="transmembrane region" description="Helical" evidence="2">
    <location>
        <begin position="819"/>
        <end position="839"/>
    </location>
</feature>
<keyword evidence="5" id="KW-1185">Reference proteome</keyword>
<dbReference type="EMBL" id="JBHTEB010000001">
    <property type="protein sequence ID" value="MFD0316228.1"/>
    <property type="molecule type" value="Genomic_DNA"/>
</dbReference>
<dbReference type="InterPro" id="IPR027417">
    <property type="entry name" value="P-loop_NTPase"/>
</dbReference>
<feature type="domain" description="NACHT" evidence="3">
    <location>
        <begin position="112"/>
        <end position="264"/>
    </location>
</feature>
<feature type="transmembrane region" description="Helical" evidence="2">
    <location>
        <begin position="732"/>
        <end position="755"/>
    </location>
</feature>
<feature type="transmembrane region" description="Helical" evidence="2">
    <location>
        <begin position="481"/>
        <end position="503"/>
    </location>
</feature>
<evidence type="ECO:0000313" key="4">
    <source>
        <dbReference type="EMBL" id="MFD0316228.1"/>
    </source>
</evidence>
<feature type="transmembrane region" description="Helical" evidence="2">
    <location>
        <begin position="558"/>
        <end position="578"/>
    </location>
</feature>
<dbReference type="RefSeq" id="WP_381610627.1">
    <property type="nucleotide sequence ID" value="NZ_JBHTEB010000001.1"/>
</dbReference>
<evidence type="ECO:0000256" key="2">
    <source>
        <dbReference type="SAM" id="Phobius"/>
    </source>
</evidence>
<feature type="transmembrane region" description="Helical" evidence="2">
    <location>
        <begin position="795"/>
        <end position="813"/>
    </location>
</feature>
<comment type="caution">
    <text evidence="4">The sequence shown here is derived from an EMBL/GenBank/DDBJ whole genome shotgun (WGS) entry which is preliminary data.</text>
</comment>
<gene>
    <name evidence="4" type="ORF">ACFQZ6_18800</name>
</gene>
<sequence>MAGSGDAWWRLVRGVVVGLSLVAGGAIGAWVVAAGVSGTPVAVVAVVLLVGSVVVLASRGGRAGHQRTASVDVLARRVEEVEAGRLRRLGELLIPGLNGDLVRRYREVRGRRAVILGAPGSGRSTAACRLVLGLVAARAVEDEGPVPVLVSLASWDPAAREGVEEWFVARVVDRYETDPATVRELLGNGLVIPVLDGLDELPASRRAAAVRLLLRWLDGLPRSVLTCTDTLHEELVGQLDQPLGTPLPLLPLTPDAVAEYLRQVGGELWEPVVRAVEAEPDGPLAEAFSSPWLLAHAVSGYGASRHRRPEELADRAALPDAAAVRDRVLNTSDPTATIDGPSGTDRRRRLVLLTDAMGDEDDGLLLWWRLAERHWSWRTTALVGSVLLGLPLVAVAQVSREQGIRVLLVFLFVAIVTAVPLLLPDQGEPPHLNRPLRLWRPRDGNRWRRAGAALAGGLSGLAFAVPPLISDEHQSYQPLDASALNLVTLTAAFLAGASITLVTRGLAPPVFYGQAGDLRSDLRAALVVASVVTVVFLICVVHYTGFASSVPYTWTPSAAVAVPAAGVFGATLLLGSAWGRYRLTHLTLCLQGELPLRLGRFLAEAQRQGLLVPADGFGRGCYAFRNDLVRQALAARGTHRRDHVRAVVRFRHEIRAEALALPESVAYLSYVSDDDPEAYEREKDRVADLVDTLVAEEPRAVADPARGAYERYRRARDRLADAVRMPPWAGPWLTRVYAGVALVTGSVSLWAGQILTGVETVRDETAVIGLLIGVTVIVTSLDLPGLVLSTPVAGYFTAVVVYSSWILLFAPLIPGSRVTPVAVTAVTLTFVSLLLYLYARPHAARARAVRQDDPGEWPEPPPSRSRHRDAALQARQDWLTTVARDGVMPQIRGGLRLGEESGPTPALPAIDPSRLTGTHRADQFVQSGAADEIEYQLGRMDSASIGVSGPRGAGKSGLMQWFCTPGPHSSPDDLLVLVPAPTSYDPREFLIHLFAEVCRRITGDGPGDDGRPGPVPGGPGRAVVHRVGALLTTVAGVLTVLATLLWPHLTAAGRAATSDPARLVTGAGVALIVTGTLWSLLLPVRAARHPAGGTQAGAEAAAAQHLRALHYQLMVMSSRSAQLALPGGLGVQLAGGTQVQHTQQVLTYPELVSRFRALLDQVALERRALGGRVVLGIDELDKLGSAQETERFLNDLKVVFGVRGCHFLVAVSEDALTAFGRHVLDVRTVFDSAFDRVVAVRPLRLDQSRELLRRRGVWLPEPYLALCQVLSGGLPRELLRTVMSLATARALRGTTDLPTLTRGLLEDDARSVLSAQTRYAATLGGDLAPVATRWIAAVSQAPVTAAEWQRLAHDAPFIDPDQYDTAHAVTQVRAYLALGTVLLGADALTGPQVDLLTTARAKLATEPEASLAAVERYRRWS</sequence>
<proteinExistence type="predicted"/>
<feature type="transmembrane region" description="Helical" evidence="2">
    <location>
        <begin position="524"/>
        <end position="546"/>
    </location>
</feature>
<feature type="region of interest" description="Disordered" evidence="1">
    <location>
        <begin position="849"/>
        <end position="870"/>
    </location>
</feature>
<reference evidence="5" key="1">
    <citation type="journal article" date="2019" name="Int. J. Syst. Evol. Microbiol.">
        <title>The Global Catalogue of Microorganisms (GCM) 10K type strain sequencing project: providing services to taxonomists for standard genome sequencing and annotation.</title>
        <authorList>
            <consortium name="The Broad Institute Genomics Platform"/>
            <consortium name="The Broad Institute Genome Sequencing Center for Infectious Disease"/>
            <person name="Wu L."/>
            <person name="Ma J."/>
        </authorList>
    </citation>
    <scope>NUCLEOTIDE SEQUENCE [LARGE SCALE GENOMIC DNA]</scope>
    <source>
        <strain evidence="5">CGMCC 4.7400</strain>
    </source>
</reference>
<dbReference type="SUPFAM" id="SSF52540">
    <property type="entry name" value="P-loop containing nucleoside triphosphate hydrolases"/>
    <property type="match status" value="1"/>
</dbReference>
<feature type="transmembrane region" description="Helical" evidence="2">
    <location>
        <begin position="767"/>
        <end position="788"/>
    </location>
</feature>
<feature type="transmembrane region" description="Helical" evidence="2">
    <location>
        <begin position="1061"/>
        <end position="1081"/>
    </location>
</feature>
<keyword evidence="2" id="KW-0472">Membrane</keyword>
<feature type="transmembrane region" description="Helical" evidence="2">
    <location>
        <begin position="404"/>
        <end position="423"/>
    </location>
</feature>
<feature type="transmembrane region" description="Helical" evidence="2">
    <location>
        <begin position="1027"/>
        <end position="1049"/>
    </location>
</feature>
<dbReference type="InterPro" id="IPR007111">
    <property type="entry name" value="NACHT_NTPase"/>
</dbReference>
<feature type="transmembrane region" description="Helical" evidence="2">
    <location>
        <begin position="450"/>
        <end position="469"/>
    </location>
</feature>
<feature type="transmembrane region" description="Helical" evidence="2">
    <location>
        <begin position="379"/>
        <end position="398"/>
    </location>
</feature>
<keyword evidence="2" id="KW-1133">Transmembrane helix</keyword>